<organism evidence="1 2">
    <name type="scientific">Novipirellula herctigrandis</name>
    <dbReference type="NCBI Taxonomy" id="2527986"/>
    <lineage>
        <taxon>Bacteria</taxon>
        <taxon>Pseudomonadati</taxon>
        <taxon>Planctomycetota</taxon>
        <taxon>Planctomycetia</taxon>
        <taxon>Pirellulales</taxon>
        <taxon>Pirellulaceae</taxon>
        <taxon>Novipirellula</taxon>
    </lineage>
</organism>
<evidence type="ECO:0008006" key="3">
    <source>
        <dbReference type="Google" id="ProtNLM"/>
    </source>
</evidence>
<name>A0A5C5Z0Y6_9BACT</name>
<dbReference type="SUPFAM" id="SSF51445">
    <property type="entry name" value="(Trans)glycosidases"/>
    <property type="match status" value="1"/>
</dbReference>
<dbReference type="AlphaFoldDB" id="A0A5C5Z0Y6"/>
<gene>
    <name evidence="1" type="ORF">CA13_19620</name>
</gene>
<dbReference type="EMBL" id="SJPJ01000001">
    <property type="protein sequence ID" value="TWT80517.1"/>
    <property type="molecule type" value="Genomic_DNA"/>
</dbReference>
<protein>
    <recommendedName>
        <fullName evidence="3">Arabinogalactan endo-beta-1,4-galactanase</fullName>
    </recommendedName>
</protein>
<dbReference type="PROSITE" id="PS51257">
    <property type="entry name" value="PROKAR_LIPOPROTEIN"/>
    <property type="match status" value="1"/>
</dbReference>
<reference evidence="1 2" key="1">
    <citation type="submission" date="2019-02" db="EMBL/GenBank/DDBJ databases">
        <title>Deep-cultivation of Planctomycetes and their phenomic and genomic characterization uncovers novel biology.</title>
        <authorList>
            <person name="Wiegand S."/>
            <person name="Jogler M."/>
            <person name="Boedeker C."/>
            <person name="Pinto D."/>
            <person name="Vollmers J."/>
            <person name="Rivas-Marin E."/>
            <person name="Kohn T."/>
            <person name="Peeters S.H."/>
            <person name="Heuer A."/>
            <person name="Rast P."/>
            <person name="Oberbeckmann S."/>
            <person name="Bunk B."/>
            <person name="Jeske O."/>
            <person name="Meyerdierks A."/>
            <person name="Storesund J.E."/>
            <person name="Kallscheuer N."/>
            <person name="Luecker S."/>
            <person name="Lage O.M."/>
            <person name="Pohl T."/>
            <person name="Merkel B.J."/>
            <person name="Hornburger P."/>
            <person name="Mueller R.-W."/>
            <person name="Bruemmer F."/>
            <person name="Labrenz M."/>
            <person name="Spormann A.M."/>
            <person name="Op Den Camp H."/>
            <person name="Overmann J."/>
            <person name="Amann R."/>
            <person name="Jetten M.S.M."/>
            <person name="Mascher T."/>
            <person name="Medema M.H."/>
            <person name="Devos D.P."/>
            <person name="Kaster A.-K."/>
            <person name="Ovreas L."/>
            <person name="Rohde M."/>
            <person name="Galperin M.Y."/>
            <person name="Jogler C."/>
        </authorList>
    </citation>
    <scope>NUCLEOTIDE SEQUENCE [LARGE SCALE GENOMIC DNA]</scope>
    <source>
        <strain evidence="1 2">CA13</strain>
    </source>
</reference>
<dbReference type="RefSeq" id="WP_146395607.1">
    <property type="nucleotide sequence ID" value="NZ_SJPJ01000001.1"/>
</dbReference>
<dbReference type="OrthoDB" id="247958at2"/>
<dbReference type="InterPro" id="IPR017853">
    <property type="entry name" value="GH"/>
</dbReference>
<evidence type="ECO:0000313" key="2">
    <source>
        <dbReference type="Proteomes" id="UP000315010"/>
    </source>
</evidence>
<proteinExistence type="predicted"/>
<comment type="caution">
    <text evidence="1">The sequence shown here is derived from an EMBL/GenBank/DDBJ whole genome shotgun (WGS) entry which is preliminary data.</text>
</comment>
<keyword evidence="2" id="KW-1185">Reference proteome</keyword>
<dbReference type="Proteomes" id="UP000315010">
    <property type="component" value="Unassembled WGS sequence"/>
</dbReference>
<accession>A0A5C5Z0Y6</accession>
<sequence>MFRHIHRIIVASLAAFSCLGCNSQSIDPPVGTMSDRKLGFGVTEGSVGYELAFASAKNSGIQFIELPQQWDEVEIAPGKYESEFAVMANEVYPALDTAIVLSLNPIDTNALRIPEYLRDTQWNSPERIDAFCKWLDWTLAQLPDATIQAIAVGNEVDGWFASHPDQLADYTTFLNAVADHIRTNHPNIPIGVKITFAGRTGELASEYAKLESSADVCMLTYYPLDETFQVRPPSSIEADFVTMIEAAAGKPVHLLEAGYPSGSTCGSSLNQQAAFIDAMFAAWDKHLEAVPVINFVWTCDLSEYEVSVMTKYYGVELPAFAEYLGTLGLQANDGKNKPAWNRVRENVAERAD</sequence>
<evidence type="ECO:0000313" key="1">
    <source>
        <dbReference type="EMBL" id="TWT80517.1"/>
    </source>
</evidence>
<dbReference type="Gene3D" id="3.20.20.80">
    <property type="entry name" value="Glycosidases"/>
    <property type="match status" value="1"/>
</dbReference>